<dbReference type="Pfam" id="PF00538">
    <property type="entry name" value="Linker_histone"/>
    <property type="match status" value="1"/>
</dbReference>
<dbReference type="PROSITE" id="PS50090">
    <property type="entry name" value="MYB_LIKE"/>
    <property type="match status" value="1"/>
</dbReference>
<dbReference type="InterPro" id="IPR009057">
    <property type="entry name" value="Homeodomain-like_sf"/>
</dbReference>
<feature type="region of interest" description="Disordered" evidence="11">
    <location>
        <begin position="1"/>
        <end position="33"/>
    </location>
</feature>
<keyword evidence="5" id="KW-0175">Coiled coil</keyword>
<dbReference type="SUPFAM" id="SSF46785">
    <property type="entry name" value="Winged helix' DNA-binding domain"/>
    <property type="match status" value="1"/>
</dbReference>
<evidence type="ECO:0000313" key="15">
    <source>
        <dbReference type="EMBL" id="KAF3439631.1"/>
    </source>
</evidence>
<feature type="domain" description="HTH myb-type" evidence="13">
    <location>
        <begin position="1"/>
        <end position="61"/>
    </location>
</feature>
<name>A0A8K0GVR9_9ROSA</name>
<evidence type="ECO:0000256" key="7">
    <source>
        <dbReference type="ARBA" id="ARBA00023163"/>
    </source>
</evidence>
<dbReference type="OrthoDB" id="608866at2759"/>
<evidence type="ECO:0000256" key="5">
    <source>
        <dbReference type="ARBA" id="ARBA00023054"/>
    </source>
</evidence>
<dbReference type="PANTHER" id="PTHR46267">
    <property type="entry name" value="SINGLE MYB HISTONE 4"/>
    <property type="match status" value="1"/>
</dbReference>
<protein>
    <recommendedName>
        <fullName evidence="9">MYB transcription factor</fullName>
    </recommendedName>
</protein>
<proteinExistence type="predicted"/>
<evidence type="ECO:0000256" key="11">
    <source>
        <dbReference type="SAM" id="MobiDB-lite"/>
    </source>
</evidence>
<evidence type="ECO:0000256" key="8">
    <source>
        <dbReference type="ARBA" id="ARBA00023242"/>
    </source>
</evidence>
<keyword evidence="3" id="KW-0158">Chromosome</keyword>
<evidence type="ECO:0000256" key="3">
    <source>
        <dbReference type="ARBA" id="ARBA00022454"/>
    </source>
</evidence>
<evidence type="ECO:0000259" key="12">
    <source>
        <dbReference type="PROSITE" id="PS50090"/>
    </source>
</evidence>
<gene>
    <name evidence="15" type="ORF">FNV43_RR17909</name>
</gene>
<comment type="caution">
    <text evidence="15">The sequence shown here is derived from an EMBL/GenBank/DDBJ whole genome shotgun (WGS) entry which is preliminary data.</text>
</comment>
<evidence type="ECO:0000256" key="1">
    <source>
        <dbReference type="ARBA" id="ARBA00004286"/>
    </source>
</evidence>
<dbReference type="CDD" id="cd11660">
    <property type="entry name" value="SANT_TRF"/>
    <property type="match status" value="1"/>
</dbReference>
<dbReference type="InterPro" id="IPR044597">
    <property type="entry name" value="SMH1-6"/>
</dbReference>
<evidence type="ECO:0000256" key="6">
    <source>
        <dbReference type="ARBA" id="ARBA00023125"/>
    </source>
</evidence>
<keyword evidence="16" id="KW-1185">Reference proteome</keyword>
<accession>A0A8K0GVR9</accession>
<evidence type="ECO:0000256" key="2">
    <source>
        <dbReference type="ARBA" id="ARBA00004604"/>
    </source>
</evidence>
<dbReference type="Gene3D" id="1.10.246.220">
    <property type="match status" value="1"/>
</dbReference>
<dbReference type="GO" id="GO:0003691">
    <property type="term" value="F:double-stranded telomeric DNA binding"/>
    <property type="evidence" value="ECO:0007669"/>
    <property type="project" value="InterPro"/>
</dbReference>
<dbReference type="Proteomes" id="UP000796880">
    <property type="component" value="Unassembled WGS sequence"/>
</dbReference>
<dbReference type="GO" id="GO:0000786">
    <property type="term" value="C:nucleosome"/>
    <property type="evidence" value="ECO:0007669"/>
    <property type="project" value="InterPro"/>
</dbReference>
<reference evidence="15" key="1">
    <citation type="submission" date="2020-03" db="EMBL/GenBank/DDBJ databases">
        <title>A high-quality chromosome-level genome assembly of a woody plant with both climbing and erect habits, Rhamnella rubrinervis.</title>
        <authorList>
            <person name="Lu Z."/>
            <person name="Yang Y."/>
            <person name="Zhu X."/>
            <person name="Sun Y."/>
        </authorList>
    </citation>
    <scope>NUCLEOTIDE SEQUENCE</scope>
    <source>
        <strain evidence="15">BYM</strain>
        <tissue evidence="15">Leaf</tissue>
    </source>
</reference>
<dbReference type="Pfam" id="PF00249">
    <property type="entry name" value="Myb_DNA-binding"/>
    <property type="match status" value="1"/>
</dbReference>
<dbReference type="FunFam" id="1.10.246.220:FF:000002">
    <property type="entry name" value="Telomere repeat-binding factor 1"/>
    <property type="match status" value="1"/>
</dbReference>
<dbReference type="PROSITE" id="PS51504">
    <property type="entry name" value="H15"/>
    <property type="match status" value="1"/>
</dbReference>
<dbReference type="Gene3D" id="1.10.10.10">
    <property type="entry name" value="Winged helix-like DNA-binding domain superfamily/Winged helix DNA-binding domain"/>
    <property type="match status" value="1"/>
</dbReference>
<evidence type="ECO:0000259" key="14">
    <source>
        <dbReference type="PROSITE" id="PS51504"/>
    </source>
</evidence>
<evidence type="ECO:0000256" key="4">
    <source>
        <dbReference type="ARBA" id="ARBA00023015"/>
    </source>
</evidence>
<dbReference type="InterPro" id="IPR036388">
    <property type="entry name" value="WH-like_DNA-bd_sf"/>
</dbReference>
<evidence type="ECO:0000259" key="13">
    <source>
        <dbReference type="PROSITE" id="PS51294"/>
    </source>
</evidence>
<dbReference type="GO" id="GO:0005730">
    <property type="term" value="C:nucleolus"/>
    <property type="evidence" value="ECO:0007669"/>
    <property type="project" value="UniProtKB-SubCell"/>
</dbReference>
<dbReference type="InterPro" id="IPR017930">
    <property type="entry name" value="Myb_dom"/>
</dbReference>
<feature type="domain" description="Myb-like" evidence="12">
    <location>
        <begin position="5"/>
        <end position="57"/>
    </location>
</feature>
<comment type="function">
    <text evidence="10">Binds preferentially double-stranded telomeric repeats.</text>
</comment>
<dbReference type="InterPro" id="IPR005818">
    <property type="entry name" value="Histone_H1/H5_H15"/>
</dbReference>
<evidence type="ECO:0000313" key="16">
    <source>
        <dbReference type="Proteomes" id="UP000796880"/>
    </source>
</evidence>
<evidence type="ECO:0000256" key="9">
    <source>
        <dbReference type="ARBA" id="ARBA00032813"/>
    </source>
</evidence>
<dbReference type="PANTHER" id="PTHR46267:SF15">
    <property type="entry name" value="WINGED HELIX-TURN-HELIX TRANSCRIPTION REPRESSOR DNA-BINDING PROTEIN-RELATED"/>
    <property type="match status" value="1"/>
</dbReference>
<dbReference type="SUPFAM" id="SSF46689">
    <property type="entry name" value="Homeodomain-like"/>
    <property type="match status" value="1"/>
</dbReference>
<dbReference type="InterPro" id="IPR036390">
    <property type="entry name" value="WH_DNA-bd_sf"/>
</dbReference>
<keyword evidence="8" id="KW-0539">Nucleus</keyword>
<evidence type="ECO:0000256" key="10">
    <source>
        <dbReference type="ARBA" id="ARBA00053063"/>
    </source>
</evidence>
<dbReference type="AlphaFoldDB" id="A0A8K0GVR9"/>
<dbReference type="EMBL" id="VOIH02000008">
    <property type="protein sequence ID" value="KAF3439631.1"/>
    <property type="molecule type" value="Genomic_DNA"/>
</dbReference>
<keyword evidence="4" id="KW-0805">Transcription regulation</keyword>
<dbReference type="GO" id="GO:0006334">
    <property type="term" value="P:nucleosome assembly"/>
    <property type="evidence" value="ECO:0007669"/>
    <property type="project" value="InterPro"/>
</dbReference>
<keyword evidence="6" id="KW-0238">DNA-binding</keyword>
<dbReference type="FunFam" id="1.10.10.60:FF:000168">
    <property type="entry name" value="Telomere repeat-binding factor 1"/>
    <property type="match status" value="1"/>
</dbReference>
<sequence length="278" mass="30529">MGNPKQKWTSEEEEALRAGVAKHGTGKWKDIQRDPEFNPFLFTRSNIDLKDKWRNMSVASGQGGPREKSRTPKPKAANPDALAPAAQLATAQPLTAAAPVARDAAAIPTVDDSSKGDAKNTLMSNAMIFEAFSTLKEQNGLDTNTIANFIEQRHEVPQNFRRILSTRLRRLVQQDKLEKVQNCFKIKSDASSGTKTFTDSQLGKLQNAGYVKYNDPVEEAAVAAAFKVADAENRSFVAAEAIKEAERISKLAEDTDSMLQFAKEIFEKCSQGEVVPIA</sequence>
<dbReference type="InterPro" id="IPR001005">
    <property type="entry name" value="SANT/Myb"/>
</dbReference>
<dbReference type="PROSITE" id="PS51294">
    <property type="entry name" value="HTH_MYB"/>
    <property type="match status" value="1"/>
</dbReference>
<feature type="region of interest" description="Disordered" evidence="11">
    <location>
        <begin position="52"/>
        <end position="82"/>
    </location>
</feature>
<feature type="domain" description="H15" evidence="14">
    <location>
        <begin position="119"/>
        <end position="188"/>
    </location>
</feature>
<dbReference type="SMART" id="SM00526">
    <property type="entry name" value="H15"/>
    <property type="match status" value="1"/>
</dbReference>
<keyword evidence="7" id="KW-0804">Transcription</keyword>
<dbReference type="SMART" id="SM00717">
    <property type="entry name" value="SANT"/>
    <property type="match status" value="1"/>
</dbReference>
<comment type="subcellular location">
    <subcellularLocation>
        <location evidence="1">Chromosome</location>
    </subcellularLocation>
    <subcellularLocation>
        <location evidence="2">Nucleus</location>
        <location evidence="2">Nucleolus</location>
    </subcellularLocation>
</comment>
<organism evidence="15 16">
    <name type="scientific">Rhamnella rubrinervis</name>
    <dbReference type="NCBI Taxonomy" id="2594499"/>
    <lineage>
        <taxon>Eukaryota</taxon>
        <taxon>Viridiplantae</taxon>
        <taxon>Streptophyta</taxon>
        <taxon>Embryophyta</taxon>
        <taxon>Tracheophyta</taxon>
        <taxon>Spermatophyta</taxon>
        <taxon>Magnoliopsida</taxon>
        <taxon>eudicotyledons</taxon>
        <taxon>Gunneridae</taxon>
        <taxon>Pentapetalae</taxon>
        <taxon>rosids</taxon>
        <taxon>fabids</taxon>
        <taxon>Rosales</taxon>
        <taxon>Rhamnaceae</taxon>
        <taxon>rhamnoid group</taxon>
        <taxon>Rhamneae</taxon>
        <taxon>Rhamnella</taxon>
    </lineage>
</organism>